<name>A0A2M8P135_9CHLR</name>
<evidence type="ECO:0000313" key="7">
    <source>
        <dbReference type="Proteomes" id="UP000228921"/>
    </source>
</evidence>
<keyword evidence="1" id="KW-0678">Repressor</keyword>
<dbReference type="Pfam" id="PF13377">
    <property type="entry name" value="Peripla_BP_3"/>
    <property type="match status" value="1"/>
</dbReference>
<evidence type="ECO:0000313" key="6">
    <source>
        <dbReference type="EMBL" id="PJF31262.1"/>
    </source>
</evidence>
<gene>
    <name evidence="6" type="ORF">CUN51_05195</name>
</gene>
<evidence type="ECO:0000256" key="3">
    <source>
        <dbReference type="ARBA" id="ARBA00023125"/>
    </source>
</evidence>
<comment type="caution">
    <text evidence="6">The sequence shown here is derived from an EMBL/GenBank/DDBJ whole genome shotgun (WGS) entry which is preliminary data.</text>
</comment>
<keyword evidence="4" id="KW-0804">Transcription</keyword>
<protein>
    <recommendedName>
        <fullName evidence="5">Transcriptional regulator LacI/GalR-like sensor domain-containing protein</fullName>
    </recommendedName>
</protein>
<dbReference type="SUPFAM" id="SSF53822">
    <property type="entry name" value="Periplasmic binding protein-like I"/>
    <property type="match status" value="1"/>
</dbReference>
<dbReference type="Gene3D" id="3.40.50.2300">
    <property type="match status" value="2"/>
</dbReference>
<dbReference type="InterPro" id="IPR028082">
    <property type="entry name" value="Peripla_BP_I"/>
</dbReference>
<organism evidence="6 7">
    <name type="scientific">Candidatus Thermofonsia Clade 1 bacterium</name>
    <dbReference type="NCBI Taxonomy" id="2364210"/>
    <lineage>
        <taxon>Bacteria</taxon>
        <taxon>Bacillati</taxon>
        <taxon>Chloroflexota</taxon>
        <taxon>Candidatus Thermofontia</taxon>
        <taxon>Candidatus Thermofonsia Clade 1</taxon>
    </lineage>
</organism>
<accession>A0A2M8P135</accession>
<dbReference type="EMBL" id="PGTK01000004">
    <property type="protein sequence ID" value="PJF31262.1"/>
    <property type="molecule type" value="Genomic_DNA"/>
</dbReference>
<keyword evidence="2" id="KW-0805">Transcription regulation</keyword>
<evidence type="ECO:0000256" key="1">
    <source>
        <dbReference type="ARBA" id="ARBA00022491"/>
    </source>
</evidence>
<dbReference type="CDD" id="cd06267">
    <property type="entry name" value="PBP1_LacI_sugar_binding-like"/>
    <property type="match status" value="1"/>
</dbReference>
<proteinExistence type="predicted"/>
<evidence type="ECO:0000256" key="2">
    <source>
        <dbReference type="ARBA" id="ARBA00023015"/>
    </source>
</evidence>
<feature type="domain" description="Transcriptional regulator LacI/GalR-like sensor" evidence="5">
    <location>
        <begin position="109"/>
        <end position="264"/>
    </location>
</feature>
<dbReference type="GO" id="GO:0003700">
    <property type="term" value="F:DNA-binding transcription factor activity"/>
    <property type="evidence" value="ECO:0007669"/>
    <property type="project" value="TreeGrafter"/>
</dbReference>
<reference evidence="6 7" key="1">
    <citation type="submission" date="2017-11" db="EMBL/GenBank/DDBJ databases">
        <title>Evolution of Phototrophy in the Chloroflexi Phylum Driven by Horizontal Gene Transfer.</title>
        <authorList>
            <person name="Ward L.M."/>
            <person name="Hemp J."/>
            <person name="Shih P.M."/>
            <person name="Mcglynn S.E."/>
            <person name="Fischer W."/>
        </authorList>
    </citation>
    <scope>NUCLEOTIDE SEQUENCE [LARGE SCALE GENOMIC DNA]</scope>
    <source>
        <strain evidence="6">CP2_2F</strain>
    </source>
</reference>
<dbReference type="Proteomes" id="UP000228921">
    <property type="component" value="Unassembled WGS sequence"/>
</dbReference>
<evidence type="ECO:0000256" key="4">
    <source>
        <dbReference type="ARBA" id="ARBA00023163"/>
    </source>
</evidence>
<keyword evidence="3" id="KW-0238">DNA-binding</keyword>
<dbReference type="PANTHER" id="PTHR30146:SF148">
    <property type="entry name" value="HTH-TYPE TRANSCRIPTIONAL REPRESSOR PURR-RELATED"/>
    <property type="match status" value="1"/>
</dbReference>
<dbReference type="GO" id="GO:0000976">
    <property type="term" value="F:transcription cis-regulatory region binding"/>
    <property type="evidence" value="ECO:0007669"/>
    <property type="project" value="TreeGrafter"/>
</dbReference>
<dbReference type="PANTHER" id="PTHR30146">
    <property type="entry name" value="LACI-RELATED TRANSCRIPTIONAL REPRESSOR"/>
    <property type="match status" value="1"/>
</dbReference>
<evidence type="ECO:0000259" key="5">
    <source>
        <dbReference type="Pfam" id="PF13377"/>
    </source>
</evidence>
<dbReference type="AlphaFoldDB" id="A0A2M8P135"/>
<dbReference type="InterPro" id="IPR046335">
    <property type="entry name" value="LacI/GalR-like_sensor"/>
</dbReference>
<sequence>MAATIGALLRSARSIFHFEVLQGALTQAAKHGAAIKVFETLSAEPSLETLRTLSGIIVIADSVSDGLLRLLHASAMPTLLVAHRLPDLPISRCVVDNIQGMEALAQHVLVECGRRAPIFLRGLLTQHDGRQRELAFRQVLANIGLSLPESRFLRGDFRPQVATVSLRAFLASGDPFDAIISADYAMALAALEVLGEAGVRVPQQVMLGCFGDSPEVQAAGITAVAVPVSNLGKCAVDHLLCLIEGTPIPLEITLHAELHMRRSTCSQSSSSSAFSSSP</sequence>